<dbReference type="Pfam" id="PF13432">
    <property type="entry name" value="TPR_16"/>
    <property type="match status" value="1"/>
</dbReference>
<evidence type="ECO:0000256" key="1">
    <source>
        <dbReference type="PROSITE-ProRule" id="PRU00339"/>
    </source>
</evidence>
<dbReference type="InterPro" id="IPR019734">
    <property type="entry name" value="TPR_rpt"/>
</dbReference>
<dbReference type="KEGG" id="rhi:NGR_b09620"/>
<dbReference type="AlphaFoldDB" id="C3KQQ8"/>
<reference evidence="4 5" key="2">
    <citation type="journal article" date="2009" name="Appl. Environ. Microbiol.">
        <title>Rhizobium sp. strain NGR234 possesses a remarkable number of secretion systems.</title>
        <authorList>
            <person name="Schmeisser C."/>
            <person name="Liesegang H."/>
            <person name="Krysciak D."/>
            <person name="Bakkou N."/>
            <person name="Le Quere A."/>
            <person name="Wollherr A."/>
            <person name="Heinemeyer I."/>
            <person name="Morgenstern B."/>
            <person name="Pommerening-Roeser A."/>
            <person name="Flores M."/>
            <person name="Palacios R."/>
            <person name="Brenner S."/>
            <person name="Gottschalk G."/>
            <person name="Schmitz R.A."/>
            <person name="Broughton W.J."/>
            <person name="Perret X."/>
            <person name="Strittmatter A.W."/>
            <person name="Streit W.R."/>
        </authorList>
    </citation>
    <scope>NUCLEOTIDE SEQUENCE [LARGE SCALE GENOMIC DNA]</scope>
    <source>
        <strain evidence="5">NBRC 101917 / NGR234</strain>
    </source>
</reference>
<dbReference type="GO" id="GO:0004016">
    <property type="term" value="F:adenylate cyclase activity"/>
    <property type="evidence" value="ECO:0007669"/>
    <property type="project" value="UniProtKB-ARBA"/>
</dbReference>
<dbReference type="EMBL" id="CP000874">
    <property type="protein sequence ID" value="ACP22416.1"/>
    <property type="molecule type" value="Genomic_DNA"/>
</dbReference>
<evidence type="ECO:0000259" key="3">
    <source>
        <dbReference type="PROSITE" id="PS50125"/>
    </source>
</evidence>
<gene>
    <name evidence="4" type="ordered locus">NGR_b09620</name>
</gene>
<feature type="repeat" description="TPR" evidence="1">
    <location>
        <begin position="533"/>
        <end position="566"/>
    </location>
</feature>
<dbReference type="InterPro" id="IPR050697">
    <property type="entry name" value="Adenylyl/Guanylyl_Cyclase_3/4"/>
</dbReference>
<keyword evidence="4" id="KW-0614">Plasmid</keyword>
<dbReference type="Pfam" id="PF14559">
    <property type="entry name" value="TPR_19"/>
    <property type="match status" value="1"/>
</dbReference>
<dbReference type="InterPro" id="IPR011990">
    <property type="entry name" value="TPR-like_helical_dom_sf"/>
</dbReference>
<dbReference type="OrthoDB" id="9807521at2"/>
<dbReference type="SUPFAM" id="SSF55073">
    <property type="entry name" value="Nucleotide cyclase"/>
    <property type="match status" value="1"/>
</dbReference>
<dbReference type="Gene3D" id="3.30.70.1230">
    <property type="entry name" value="Nucleotide cyclase"/>
    <property type="match status" value="1"/>
</dbReference>
<dbReference type="InterPro" id="IPR029787">
    <property type="entry name" value="Nucleotide_cyclase"/>
</dbReference>
<dbReference type="SUPFAM" id="SSF48452">
    <property type="entry name" value="TPR-like"/>
    <property type="match status" value="1"/>
</dbReference>
<dbReference type="Gene3D" id="3.40.50.10070">
    <property type="entry name" value="TolB, N-terminal domain"/>
    <property type="match status" value="1"/>
</dbReference>
<feature type="transmembrane region" description="Helical" evidence="2">
    <location>
        <begin position="209"/>
        <end position="231"/>
    </location>
</feature>
<geneLocation type="plasmid" evidence="5">
    <name>sym pNGR234b</name>
</geneLocation>
<evidence type="ECO:0000313" key="5">
    <source>
        <dbReference type="Proteomes" id="UP000001054"/>
    </source>
</evidence>
<dbReference type="GO" id="GO:0035556">
    <property type="term" value="P:intracellular signal transduction"/>
    <property type="evidence" value="ECO:0007669"/>
    <property type="project" value="InterPro"/>
</dbReference>
<name>C3KQQ8_SINFN</name>
<organism evidence="4 5">
    <name type="scientific">Sinorhizobium fredii (strain NBRC 101917 / NGR234)</name>
    <dbReference type="NCBI Taxonomy" id="394"/>
    <lineage>
        <taxon>Bacteria</taxon>
        <taxon>Pseudomonadati</taxon>
        <taxon>Pseudomonadota</taxon>
        <taxon>Alphaproteobacteria</taxon>
        <taxon>Hyphomicrobiales</taxon>
        <taxon>Rhizobiaceae</taxon>
        <taxon>Sinorhizobium/Ensifer group</taxon>
        <taxon>Sinorhizobium</taxon>
    </lineage>
</organism>
<sequence length="743" mass="80712">MPARPRSGRIKLAIGRVDREMERRLTAILSADVVGYSRLMGEDEVGTLARLKACRRELVDPAIAEFHGRIIKLMGDGALVEFASVVDAVQCAAVIQRKMASRDQGVSENQRIQFRIGINLGDVIVEGDDIYGDGVNIAARLEGLAEPGGICISGTAFDQTVHKADVGFLALGEQHLKNITDPVRMYRVLLDPSKAGKVVAATRRPGQRALILATGATLLIALTAIAFAWQWPFAPQRPSIAVLPFLNLSGDPDQDYFTDGITDNLITDLARLSDLDVVSRNSVFAYKGKPVVLADIERDLGVRFVVEGSVQRTGDQIRVNAQLIDAASGDHLWANRFGRGGADVFAVQDELSRQIAEALGLKLTPSEAERIARPPTANLEAYDYYLRAAQETRTGRRSRMLEALALFDKAETLDPGFAEAFAADAHATAYVWRSAYDDVLQSALARKRAYDKASRALALDPELSSPYAVLAVMQVVERRHEQAITSARKAVSLGPADADAHMAFAYVQLVSGNHAEAAAAVATALKHDPNLSAIGRYTAGLVFYLQRDYAKAIDNFERARDGSPGNGEFVTPLAMAYVRAGRLDDARAAVADGIRLQDGRDCLAGWRLSHAHFRKQDLAFILEGLREAGLPEWPFGFKGDERERLNGDEIASTVIGKLLRGKTEPSGSPALMQIGLNGSAAFRSATQLMTETVSIKGDMLCEQSENAFGQADCGPVYRRANSPDETIFAYVNSTKVFYFSPAK</sequence>
<evidence type="ECO:0000313" key="4">
    <source>
        <dbReference type="EMBL" id="ACP22416.1"/>
    </source>
</evidence>
<dbReference type="CDD" id="cd07302">
    <property type="entry name" value="CHD"/>
    <property type="match status" value="1"/>
</dbReference>
<protein>
    <submittedName>
        <fullName evidence="4">Probable adenylate class-3/4/guanylyl cyclase</fullName>
    </submittedName>
</protein>
<dbReference type="Gene3D" id="1.25.40.10">
    <property type="entry name" value="Tetratricopeptide repeat domain"/>
    <property type="match status" value="1"/>
</dbReference>
<keyword evidence="2" id="KW-0812">Transmembrane</keyword>
<dbReference type="PATRIC" id="fig|394.7.peg.1387"/>
<dbReference type="Proteomes" id="UP000001054">
    <property type="component" value="Plasmid pNGR234b"/>
</dbReference>
<keyword evidence="1" id="KW-0802">TPR repeat</keyword>
<proteinExistence type="predicted"/>
<dbReference type="PANTHER" id="PTHR43081">
    <property type="entry name" value="ADENYLATE CYCLASE, TERMINAL-DIFFERENTIATION SPECIFIC-RELATED"/>
    <property type="match status" value="1"/>
</dbReference>
<feature type="domain" description="Guanylate cyclase" evidence="3">
    <location>
        <begin position="27"/>
        <end position="142"/>
    </location>
</feature>
<dbReference type="GO" id="GO:0006171">
    <property type="term" value="P:cAMP biosynthetic process"/>
    <property type="evidence" value="ECO:0007669"/>
    <property type="project" value="TreeGrafter"/>
</dbReference>
<dbReference type="PROSITE" id="PS50125">
    <property type="entry name" value="GUANYLATE_CYCLASE_2"/>
    <property type="match status" value="1"/>
</dbReference>
<reference evidence="5" key="1">
    <citation type="journal article" date="2004" name="J. Bacteriol.">
        <title>An evolutionary hot spot: the pNGR234b replicon of Rhizobium sp. strain NGR234.</title>
        <authorList>
            <person name="Streit W.R."/>
            <person name="Schmitz R.A."/>
            <person name="Perret X."/>
            <person name="Staehelin C."/>
            <person name="Deakin W.J."/>
            <person name="Raasch C."/>
            <person name="Liesegang H."/>
            <person name="Broughton W.J."/>
        </authorList>
    </citation>
    <scope>NUCLEOTIDE SEQUENCE [LARGE SCALE GENOMIC DNA]</scope>
    <source>
        <strain evidence="5">NBRC 101917 / NGR234</strain>
    </source>
</reference>
<dbReference type="HOGENOM" id="CLU_019981_0_0_5"/>
<accession>C3KQQ8</accession>
<keyword evidence="5" id="KW-1185">Reference proteome</keyword>
<dbReference type="PANTHER" id="PTHR43081:SF19">
    <property type="entry name" value="PH-SENSITIVE ADENYLATE CYCLASE RV1264"/>
    <property type="match status" value="1"/>
</dbReference>
<dbReference type="InterPro" id="IPR001054">
    <property type="entry name" value="A/G_cyclase"/>
</dbReference>
<dbReference type="PROSITE" id="PS50005">
    <property type="entry name" value="TPR"/>
    <property type="match status" value="1"/>
</dbReference>
<dbReference type="SUPFAM" id="SSF52964">
    <property type="entry name" value="TolB, N-terminal domain"/>
    <property type="match status" value="1"/>
</dbReference>
<dbReference type="Pfam" id="PF00211">
    <property type="entry name" value="Guanylate_cyc"/>
    <property type="match status" value="1"/>
</dbReference>
<keyword evidence="2" id="KW-0472">Membrane</keyword>
<evidence type="ECO:0000256" key="2">
    <source>
        <dbReference type="SAM" id="Phobius"/>
    </source>
</evidence>
<keyword evidence="2" id="KW-1133">Transmembrane helix</keyword>
<dbReference type="SMART" id="SM00028">
    <property type="entry name" value="TPR"/>
    <property type="match status" value="3"/>
</dbReference>